<accession>A0A699UQX5</accession>
<gene>
    <name evidence="1" type="ORF">Tci_896859</name>
</gene>
<sequence length="38" mass="4535">MTHEEVKESIAYRVAKEMEAREVTRNLEALNENKEEQE</sequence>
<protein>
    <submittedName>
        <fullName evidence="1">Uncharacterized protein</fullName>
    </submittedName>
</protein>
<comment type="caution">
    <text evidence="1">The sequence shown here is derived from an EMBL/GenBank/DDBJ whole genome shotgun (WGS) entry which is preliminary data.</text>
</comment>
<dbReference type="AlphaFoldDB" id="A0A699UQX5"/>
<evidence type="ECO:0000313" key="1">
    <source>
        <dbReference type="EMBL" id="GFD24890.1"/>
    </source>
</evidence>
<reference evidence="1" key="1">
    <citation type="journal article" date="2019" name="Sci. Rep.">
        <title>Draft genome of Tanacetum cinerariifolium, the natural source of mosquito coil.</title>
        <authorList>
            <person name="Yamashiro T."/>
            <person name="Shiraishi A."/>
            <person name="Satake H."/>
            <person name="Nakayama K."/>
        </authorList>
    </citation>
    <scope>NUCLEOTIDE SEQUENCE</scope>
</reference>
<feature type="non-terminal residue" evidence="1">
    <location>
        <position position="38"/>
    </location>
</feature>
<dbReference type="EMBL" id="BKCJ011356012">
    <property type="protein sequence ID" value="GFD24890.1"/>
    <property type="molecule type" value="Genomic_DNA"/>
</dbReference>
<proteinExistence type="predicted"/>
<organism evidence="1">
    <name type="scientific">Tanacetum cinerariifolium</name>
    <name type="common">Dalmatian daisy</name>
    <name type="synonym">Chrysanthemum cinerariifolium</name>
    <dbReference type="NCBI Taxonomy" id="118510"/>
    <lineage>
        <taxon>Eukaryota</taxon>
        <taxon>Viridiplantae</taxon>
        <taxon>Streptophyta</taxon>
        <taxon>Embryophyta</taxon>
        <taxon>Tracheophyta</taxon>
        <taxon>Spermatophyta</taxon>
        <taxon>Magnoliopsida</taxon>
        <taxon>eudicotyledons</taxon>
        <taxon>Gunneridae</taxon>
        <taxon>Pentapetalae</taxon>
        <taxon>asterids</taxon>
        <taxon>campanulids</taxon>
        <taxon>Asterales</taxon>
        <taxon>Asteraceae</taxon>
        <taxon>Asteroideae</taxon>
        <taxon>Anthemideae</taxon>
        <taxon>Anthemidinae</taxon>
        <taxon>Tanacetum</taxon>
    </lineage>
</organism>
<name>A0A699UQX5_TANCI</name>